<dbReference type="SUPFAM" id="SSF47819">
    <property type="entry name" value="HRDC-like"/>
    <property type="match status" value="1"/>
</dbReference>
<keyword evidence="4" id="KW-0479">Metal-binding</keyword>
<evidence type="ECO:0000256" key="15">
    <source>
        <dbReference type="ARBA" id="ARBA00034617"/>
    </source>
</evidence>
<dbReference type="SUPFAM" id="SSF46785">
    <property type="entry name" value="Winged helix' DNA-binding domain"/>
    <property type="match status" value="1"/>
</dbReference>
<dbReference type="InterPro" id="IPR001650">
    <property type="entry name" value="Helicase_C-like"/>
</dbReference>
<dbReference type="InterPro" id="IPR018982">
    <property type="entry name" value="RQC_domain"/>
</dbReference>
<keyword evidence="9" id="KW-0862">Zinc</keyword>
<dbReference type="Gene3D" id="3.40.50.300">
    <property type="entry name" value="P-loop containing nucleotide triphosphate hydrolases"/>
    <property type="match status" value="2"/>
</dbReference>
<gene>
    <name evidence="21" type="primary">recQ</name>
    <name evidence="21" type="ORF">H9935_08310</name>
</gene>
<dbReference type="PANTHER" id="PTHR13710">
    <property type="entry name" value="DNA HELICASE RECQ FAMILY MEMBER"/>
    <property type="match status" value="1"/>
</dbReference>
<dbReference type="GO" id="GO:0003677">
    <property type="term" value="F:DNA binding"/>
    <property type="evidence" value="ECO:0007669"/>
    <property type="project" value="UniProtKB-KW"/>
</dbReference>
<dbReference type="AlphaFoldDB" id="A0A9D2N6D4"/>
<dbReference type="GO" id="GO:0006260">
    <property type="term" value="P:DNA replication"/>
    <property type="evidence" value="ECO:0007669"/>
    <property type="project" value="InterPro"/>
</dbReference>
<keyword evidence="5" id="KW-0547">Nucleotide-binding</keyword>
<evidence type="ECO:0000256" key="8">
    <source>
        <dbReference type="ARBA" id="ARBA00022806"/>
    </source>
</evidence>
<dbReference type="Gene3D" id="1.10.150.80">
    <property type="entry name" value="HRDC domain"/>
    <property type="match status" value="1"/>
</dbReference>
<evidence type="ECO:0000256" key="11">
    <source>
        <dbReference type="ARBA" id="ARBA00023125"/>
    </source>
</evidence>
<dbReference type="FunFam" id="3.40.50.300:FF:000296">
    <property type="entry name" value="ATP-dependent DNA helicase RecQ"/>
    <property type="match status" value="1"/>
</dbReference>
<organism evidence="21 22">
    <name type="scientific">Candidatus Blautia merdigallinarum</name>
    <dbReference type="NCBI Taxonomy" id="2838495"/>
    <lineage>
        <taxon>Bacteria</taxon>
        <taxon>Bacillati</taxon>
        <taxon>Bacillota</taxon>
        <taxon>Clostridia</taxon>
        <taxon>Lachnospirales</taxon>
        <taxon>Lachnospiraceae</taxon>
        <taxon>Blautia</taxon>
    </lineage>
</organism>
<dbReference type="GO" id="GO:0005737">
    <property type="term" value="C:cytoplasm"/>
    <property type="evidence" value="ECO:0007669"/>
    <property type="project" value="TreeGrafter"/>
</dbReference>
<feature type="domain" description="Helicase C-terminal" evidence="20">
    <location>
        <begin position="214"/>
        <end position="359"/>
    </location>
</feature>
<evidence type="ECO:0000256" key="12">
    <source>
        <dbReference type="ARBA" id="ARBA00023172"/>
    </source>
</evidence>
<dbReference type="Pfam" id="PF16124">
    <property type="entry name" value="RecQ_Zn_bind"/>
    <property type="match status" value="1"/>
</dbReference>
<evidence type="ECO:0000259" key="18">
    <source>
        <dbReference type="PROSITE" id="PS50967"/>
    </source>
</evidence>
<comment type="caution">
    <text evidence="21">The sequence shown here is derived from an EMBL/GenBank/DDBJ whole genome shotgun (WGS) entry which is preliminary data.</text>
</comment>
<dbReference type="SMART" id="SM00956">
    <property type="entry name" value="RQC"/>
    <property type="match status" value="1"/>
</dbReference>
<keyword evidence="12" id="KW-0233">DNA recombination</keyword>
<dbReference type="GO" id="GO:0006281">
    <property type="term" value="P:DNA repair"/>
    <property type="evidence" value="ECO:0007669"/>
    <property type="project" value="UniProtKB-KW"/>
</dbReference>
<keyword evidence="13" id="KW-0234">DNA repair</keyword>
<dbReference type="PROSITE" id="PS51192">
    <property type="entry name" value="HELICASE_ATP_BIND_1"/>
    <property type="match status" value="1"/>
</dbReference>
<dbReference type="Pfam" id="PF00270">
    <property type="entry name" value="DEAD"/>
    <property type="match status" value="1"/>
</dbReference>
<dbReference type="SMART" id="SM00341">
    <property type="entry name" value="HRDC"/>
    <property type="match status" value="1"/>
</dbReference>
<dbReference type="CDD" id="cd18794">
    <property type="entry name" value="SF2_C_RecQ"/>
    <property type="match status" value="1"/>
</dbReference>
<evidence type="ECO:0000256" key="6">
    <source>
        <dbReference type="ARBA" id="ARBA00022763"/>
    </source>
</evidence>
<dbReference type="SMART" id="SM00487">
    <property type="entry name" value="DEXDc"/>
    <property type="match status" value="1"/>
</dbReference>
<feature type="compositionally biased region" description="Basic and acidic residues" evidence="17">
    <location>
        <begin position="515"/>
        <end position="534"/>
    </location>
</feature>
<dbReference type="GO" id="GO:0043138">
    <property type="term" value="F:3'-5' DNA helicase activity"/>
    <property type="evidence" value="ECO:0007669"/>
    <property type="project" value="UniProtKB-EC"/>
</dbReference>
<keyword evidence="11" id="KW-0238">DNA-binding</keyword>
<dbReference type="InterPro" id="IPR036388">
    <property type="entry name" value="WH-like_DNA-bd_sf"/>
</dbReference>
<evidence type="ECO:0000256" key="2">
    <source>
        <dbReference type="ARBA" id="ARBA00001947"/>
    </source>
</evidence>
<reference evidence="21" key="2">
    <citation type="submission" date="2021-04" db="EMBL/GenBank/DDBJ databases">
        <authorList>
            <person name="Gilroy R."/>
        </authorList>
    </citation>
    <scope>NUCLEOTIDE SEQUENCE</scope>
    <source>
        <strain evidence="21">ChiSxjej6B18-287</strain>
    </source>
</reference>
<evidence type="ECO:0000259" key="19">
    <source>
        <dbReference type="PROSITE" id="PS51192"/>
    </source>
</evidence>
<keyword evidence="14" id="KW-0413">Isomerase</keyword>
<keyword evidence="8 21" id="KW-0347">Helicase</keyword>
<dbReference type="Proteomes" id="UP000823893">
    <property type="component" value="Unassembled WGS sequence"/>
</dbReference>
<evidence type="ECO:0000259" key="20">
    <source>
        <dbReference type="PROSITE" id="PS51194"/>
    </source>
</evidence>
<name>A0A9D2N6D4_9FIRM</name>
<evidence type="ECO:0000256" key="17">
    <source>
        <dbReference type="SAM" id="MobiDB-lite"/>
    </source>
</evidence>
<dbReference type="CDD" id="cd17920">
    <property type="entry name" value="DEXHc_RecQ"/>
    <property type="match status" value="1"/>
</dbReference>
<dbReference type="Pfam" id="PF09382">
    <property type="entry name" value="RQC"/>
    <property type="match status" value="1"/>
</dbReference>
<evidence type="ECO:0000256" key="9">
    <source>
        <dbReference type="ARBA" id="ARBA00022833"/>
    </source>
</evidence>
<feature type="region of interest" description="Disordered" evidence="17">
    <location>
        <begin position="512"/>
        <end position="534"/>
    </location>
</feature>
<dbReference type="InterPro" id="IPR032284">
    <property type="entry name" value="RecQ_Zn-bd"/>
</dbReference>
<evidence type="ECO:0000256" key="4">
    <source>
        <dbReference type="ARBA" id="ARBA00022723"/>
    </source>
</evidence>
<dbReference type="SMART" id="SM00490">
    <property type="entry name" value="HELICc"/>
    <property type="match status" value="1"/>
</dbReference>
<feature type="domain" description="HRDC" evidence="18">
    <location>
        <begin position="534"/>
        <end position="614"/>
    </location>
</feature>
<evidence type="ECO:0000256" key="16">
    <source>
        <dbReference type="NCBIfam" id="TIGR01389"/>
    </source>
</evidence>
<dbReference type="InterPro" id="IPR004589">
    <property type="entry name" value="DNA_helicase_ATP-dep_RecQ"/>
</dbReference>
<evidence type="ECO:0000256" key="14">
    <source>
        <dbReference type="ARBA" id="ARBA00023235"/>
    </source>
</evidence>
<dbReference type="InterPro" id="IPR010997">
    <property type="entry name" value="HRDC-like_sf"/>
</dbReference>
<evidence type="ECO:0000256" key="7">
    <source>
        <dbReference type="ARBA" id="ARBA00022801"/>
    </source>
</evidence>
<protein>
    <recommendedName>
        <fullName evidence="16">DNA helicase RecQ</fullName>
        <ecNumber evidence="16">5.6.2.4</ecNumber>
    </recommendedName>
</protein>
<dbReference type="InterPro" id="IPR036390">
    <property type="entry name" value="WH_DNA-bd_sf"/>
</dbReference>
<dbReference type="SUPFAM" id="SSF52540">
    <property type="entry name" value="P-loop containing nucleoside triphosphate hydrolases"/>
    <property type="match status" value="1"/>
</dbReference>
<dbReference type="Gene3D" id="1.10.10.10">
    <property type="entry name" value="Winged helix-like DNA-binding domain superfamily/Winged helix DNA-binding domain"/>
    <property type="match status" value="1"/>
</dbReference>
<keyword evidence="7 21" id="KW-0378">Hydrolase</keyword>
<dbReference type="GO" id="GO:0009378">
    <property type="term" value="F:four-way junction helicase activity"/>
    <property type="evidence" value="ECO:0007669"/>
    <property type="project" value="TreeGrafter"/>
</dbReference>
<dbReference type="PROSITE" id="PS51194">
    <property type="entry name" value="HELICASE_CTER"/>
    <property type="match status" value="1"/>
</dbReference>
<dbReference type="GO" id="GO:0030894">
    <property type="term" value="C:replisome"/>
    <property type="evidence" value="ECO:0007669"/>
    <property type="project" value="TreeGrafter"/>
</dbReference>
<evidence type="ECO:0000256" key="13">
    <source>
        <dbReference type="ARBA" id="ARBA00023204"/>
    </source>
</evidence>
<dbReference type="InterPro" id="IPR002121">
    <property type="entry name" value="HRDC_dom"/>
</dbReference>
<dbReference type="InterPro" id="IPR027417">
    <property type="entry name" value="P-loop_NTPase"/>
</dbReference>
<dbReference type="PANTHER" id="PTHR13710:SF105">
    <property type="entry name" value="ATP-DEPENDENT DNA HELICASE Q1"/>
    <property type="match status" value="1"/>
</dbReference>
<evidence type="ECO:0000256" key="3">
    <source>
        <dbReference type="ARBA" id="ARBA00005446"/>
    </source>
</evidence>
<comment type="catalytic activity">
    <reaction evidence="15">
        <text>Couples ATP hydrolysis with the unwinding of duplex DNA by translocating in the 3'-5' direction.</text>
        <dbReference type="EC" id="5.6.2.4"/>
    </reaction>
</comment>
<dbReference type="NCBIfam" id="TIGR00614">
    <property type="entry name" value="recQ_fam"/>
    <property type="match status" value="1"/>
</dbReference>
<dbReference type="InterPro" id="IPR011545">
    <property type="entry name" value="DEAD/DEAH_box_helicase_dom"/>
</dbReference>
<dbReference type="PROSITE" id="PS50967">
    <property type="entry name" value="HRDC"/>
    <property type="match status" value="1"/>
</dbReference>
<dbReference type="GO" id="GO:0046872">
    <property type="term" value="F:metal ion binding"/>
    <property type="evidence" value="ECO:0007669"/>
    <property type="project" value="UniProtKB-KW"/>
</dbReference>
<evidence type="ECO:0000256" key="1">
    <source>
        <dbReference type="ARBA" id="ARBA00001946"/>
    </source>
</evidence>
<comment type="cofactor">
    <cofactor evidence="2">
        <name>Zn(2+)</name>
        <dbReference type="ChEBI" id="CHEBI:29105"/>
    </cofactor>
</comment>
<sequence length="616" mass="70803">MNKFEILKQIFGYDTFREGQETLVDSTLSGRDVLGIMPTGAGKSLCFQVPALLFPGITVVVSPLISLMKDQVSALNAAGVHAAYINSSLTEGQYRKAMELARQGRYKIIYVAPERLMTESFLSLIQAVEISMVAVDEAHCISQWGQDFRPSYLKIVDFISQLPHRPVIGAYTATATKAVREDILCILSLQNPKVMVTGYDRKNLYFAVEKPKDKMNALLEYLRKNPEKSGIIYCNTRKTVEEVQEALLGAGYPAVRYHAGLSDREKKENQEEFIYDRKPIMVATNAFGMGIDKSNVRFVIHYNMPKDIESYYQEAGRAGRDGEPGECILYYKAQDVKMNEFLIQQQGNEELDFEEQALIRERNMERLRKMTFYCFTNECLREYILRYFGEYGGNYCGNCKNCLTEFEDLDVTEETRSILGLVKSTGERYGIVAVCDGVRGARTEKVRQFGLEENLHYGELNKTTNARIRQIINNLLVKDYLVLTSGDYPVLKLGEKGRDFLEAEQPETVALKLPRQQEKEESRPKKQKAKRNEETKYPQLFEMLRQKRYQMAQEAHIPPYIIFSDKTLREMSSYLPVTREEMLEINGVGNNKYQKYGKVFSDIIKEFIEENHIEKE</sequence>
<accession>A0A9D2N6D4</accession>
<comment type="similarity">
    <text evidence="3">Belongs to the helicase family. RecQ subfamily.</text>
</comment>
<dbReference type="NCBIfam" id="TIGR01389">
    <property type="entry name" value="recQ"/>
    <property type="match status" value="1"/>
</dbReference>
<proteinExistence type="inferred from homology"/>
<evidence type="ECO:0000313" key="22">
    <source>
        <dbReference type="Proteomes" id="UP000823893"/>
    </source>
</evidence>
<dbReference type="GO" id="GO:0016787">
    <property type="term" value="F:hydrolase activity"/>
    <property type="evidence" value="ECO:0007669"/>
    <property type="project" value="UniProtKB-KW"/>
</dbReference>
<feature type="domain" description="Helicase ATP-binding" evidence="19">
    <location>
        <begin position="24"/>
        <end position="193"/>
    </location>
</feature>
<evidence type="ECO:0000313" key="21">
    <source>
        <dbReference type="EMBL" id="HJC10808.1"/>
    </source>
</evidence>
<reference evidence="21" key="1">
    <citation type="journal article" date="2021" name="PeerJ">
        <title>Extensive microbial diversity within the chicken gut microbiome revealed by metagenomics and culture.</title>
        <authorList>
            <person name="Gilroy R."/>
            <person name="Ravi A."/>
            <person name="Getino M."/>
            <person name="Pursley I."/>
            <person name="Horton D.L."/>
            <person name="Alikhan N.F."/>
            <person name="Baker D."/>
            <person name="Gharbi K."/>
            <person name="Hall N."/>
            <person name="Watson M."/>
            <person name="Adriaenssens E.M."/>
            <person name="Foster-Nyarko E."/>
            <person name="Jarju S."/>
            <person name="Secka A."/>
            <person name="Antonio M."/>
            <person name="Oren A."/>
            <person name="Chaudhuri R.R."/>
            <person name="La Ragione R."/>
            <person name="Hildebrand F."/>
            <person name="Pallen M.J."/>
        </authorList>
    </citation>
    <scope>NUCLEOTIDE SEQUENCE</scope>
    <source>
        <strain evidence="21">ChiSxjej6B18-287</strain>
    </source>
</reference>
<keyword evidence="10" id="KW-0067">ATP-binding</keyword>
<dbReference type="GO" id="GO:0043590">
    <property type="term" value="C:bacterial nucleoid"/>
    <property type="evidence" value="ECO:0007669"/>
    <property type="project" value="TreeGrafter"/>
</dbReference>
<dbReference type="Pfam" id="PF00271">
    <property type="entry name" value="Helicase_C"/>
    <property type="match status" value="1"/>
</dbReference>
<dbReference type="GO" id="GO:0009432">
    <property type="term" value="P:SOS response"/>
    <property type="evidence" value="ECO:0007669"/>
    <property type="project" value="UniProtKB-UniRule"/>
</dbReference>
<dbReference type="GO" id="GO:0006310">
    <property type="term" value="P:DNA recombination"/>
    <property type="evidence" value="ECO:0007669"/>
    <property type="project" value="UniProtKB-UniRule"/>
</dbReference>
<keyword evidence="6" id="KW-0227">DNA damage</keyword>
<dbReference type="EMBL" id="DWWV01000105">
    <property type="protein sequence ID" value="HJC10808.1"/>
    <property type="molecule type" value="Genomic_DNA"/>
</dbReference>
<evidence type="ECO:0000256" key="5">
    <source>
        <dbReference type="ARBA" id="ARBA00022741"/>
    </source>
</evidence>
<dbReference type="EC" id="5.6.2.4" evidence="16"/>
<comment type="cofactor">
    <cofactor evidence="1">
        <name>Mg(2+)</name>
        <dbReference type="ChEBI" id="CHEBI:18420"/>
    </cofactor>
</comment>
<evidence type="ECO:0000256" key="10">
    <source>
        <dbReference type="ARBA" id="ARBA00022840"/>
    </source>
</evidence>
<dbReference type="InterPro" id="IPR014001">
    <property type="entry name" value="Helicase_ATP-bd"/>
</dbReference>
<dbReference type="InterPro" id="IPR006293">
    <property type="entry name" value="DNA_helicase_ATP-dep_RecQ_bac"/>
</dbReference>
<dbReference type="Pfam" id="PF00570">
    <property type="entry name" value="HRDC"/>
    <property type="match status" value="1"/>
</dbReference>
<dbReference type="GO" id="GO:0005524">
    <property type="term" value="F:ATP binding"/>
    <property type="evidence" value="ECO:0007669"/>
    <property type="project" value="UniProtKB-KW"/>
</dbReference>
<dbReference type="InterPro" id="IPR044876">
    <property type="entry name" value="HRDC_dom_sf"/>
</dbReference>